<dbReference type="GO" id="GO:0016787">
    <property type="term" value="F:hydrolase activity"/>
    <property type="evidence" value="ECO:0007669"/>
    <property type="project" value="UniProtKB-KW"/>
</dbReference>
<dbReference type="InterPro" id="IPR050079">
    <property type="entry name" value="DEAD_box_RNA_helicase"/>
</dbReference>
<organism evidence="6 7">
    <name type="scientific">Dermatophagoides pteronyssinus</name>
    <name type="common">European house dust mite</name>
    <dbReference type="NCBI Taxonomy" id="6956"/>
    <lineage>
        <taxon>Eukaryota</taxon>
        <taxon>Metazoa</taxon>
        <taxon>Ecdysozoa</taxon>
        <taxon>Arthropoda</taxon>
        <taxon>Chelicerata</taxon>
        <taxon>Arachnida</taxon>
        <taxon>Acari</taxon>
        <taxon>Acariformes</taxon>
        <taxon>Sarcoptiformes</taxon>
        <taxon>Astigmata</taxon>
        <taxon>Psoroptidia</taxon>
        <taxon>Analgoidea</taxon>
        <taxon>Pyroglyphidae</taxon>
        <taxon>Dermatophagoidinae</taxon>
        <taxon>Dermatophagoides</taxon>
    </lineage>
</organism>
<evidence type="ECO:0000256" key="2">
    <source>
        <dbReference type="ARBA" id="ARBA00022801"/>
    </source>
</evidence>
<keyword evidence="1" id="KW-0547">Nucleotide-binding</keyword>
<feature type="domain" description="Helicase ATP-binding" evidence="5">
    <location>
        <begin position="30"/>
        <end position="170"/>
    </location>
</feature>
<dbReference type="GO" id="GO:0005524">
    <property type="term" value="F:ATP binding"/>
    <property type="evidence" value="ECO:0007669"/>
    <property type="project" value="UniProtKB-KW"/>
</dbReference>
<dbReference type="InParanoid" id="A0A6P6XJK0"/>
<evidence type="ECO:0000256" key="4">
    <source>
        <dbReference type="ARBA" id="ARBA00022840"/>
    </source>
</evidence>
<dbReference type="GO" id="GO:0005829">
    <property type="term" value="C:cytosol"/>
    <property type="evidence" value="ECO:0007669"/>
    <property type="project" value="TreeGrafter"/>
</dbReference>
<proteinExistence type="predicted"/>
<accession>A0A6P6XJK0</accession>
<keyword evidence="3" id="KW-0347">Helicase</keyword>
<dbReference type="SMART" id="SM00487">
    <property type="entry name" value="DEXDc"/>
    <property type="match status" value="1"/>
</dbReference>
<dbReference type="AlphaFoldDB" id="A0A6P6XJK0"/>
<dbReference type="CDD" id="cd00268">
    <property type="entry name" value="DEADc"/>
    <property type="match status" value="1"/>
</dbReference>
<dbReference type="PANTHER" id="PTHR47959">
    <property type="entry name" value="ATP-DEPENDENT RNA HELICASE RHLE-RELATED"/>
    <property type="match status" value="1"/>
</dbReference>
<keyword evidence="4" id="KW-0067">ATP-binding</keyword>
<dbReference type="KEGG" id="dpte:113788310"/>
<evidence type="ECO:0000313" key="6">
    <source>
        <dbReference type="Proteomes" id="UP000515146"/>
    </source>
</evidence>
<reference evidence="7" key="1">
    <citation type="submission" date="2025-08" db="UniProtKB">
        <authorList>
            <consortium name="RefSeq"/>
        </authorList>
    </citation>
    <scope>IDENTIFICATION</scope>
    <source>
        <strain evidence="7">Airmid</strain>
    </source>
</reference>
<name>A0A6P6XJK0_DERPT</name>
<dbReference type="OMA" id="ITHHELM"/>
<dbReference type="Proteomes" id="UP000515146">
    <property type="component" value="Unplaced"/>
</dbReference>
<evidence type="ECO:0000256" key="3">
    <source>
        <dbReference type="ARBA" id="ARBA00022806"/>
    </source>
</evidence>
<dbReference type="PROSITE" id="PS51192">
    <property type="entry name" value="HELICASE_ATP_BIND_1"/>
    <property type="match status" value="1"/>
</dbReference>
<dbReference type="GO" id="GO:0003724">
    <property type="term" value="F:RNA helicase activity"/>
    <property type="evidence" value="ECO:0007669"/>
    <property type="project" value="TreeGrafter"/>
</dbReference>
<evidence type="ECO:0000256" key="1">
    <source>
        <dbReference type="ARBA" id="ARBA00022741"/>
    </source>
</evidence>
<dbReference type="Gene3D" id="3.40.50.300">
    <property type="entry name" value="P-loop containing nucleotide triphosphate hydrolases"/>
    <property type="match status" value="1"/>
</dbReference>
<dbReference type="InterPro" id="IPR027417">
    <property type="entry name" value="P-loop_NTPase"/>
</dbReference>
<protein>
    <submittedName>
        <fullName evidence="7">ATP-dependent RNA helicase dbp8-like</fullName>
    </submittedName>
</protein>
<dbReference type="RefSeq" id="XP_027193577.1">
    <property type="nucleotide sequence ID" value="XM_027337776.1"/>
</dbReference>
<dbReference type="SUPFAM" id="SSF52540">
    <property type="entry name" value="P-loop containing nucleoside triphosphate hydrolases"/>
    <property type="match status" value="1"/>
</dbReference>
<dbReference type="InterPro" id="IPR014001">
    <property type="entry name" value="Helicase_ATP-bd"/>
</dbReference>
<dbReference type="InterPro" id="IPR044742">
    <property type="entry name" value="DEAD/DEAH_RhlB"/>
</dbReference>
<keyword evidence="2" id="KW-0378">Hydrolase</keyword>
<dbReference type="InterPro" id="IPR011545">
    <property type="entry name" value="DEAD/DEAH_box_helicase_dom"/>
</dbReference>
<sequence length="170" mass="19233">MQTLGLSKHIVAALRTYKIISPFEIQERVIPKILKGANIIAYAPTGSGKTLAFLLPIIELYCRDPSPYFALVIVPARELATQIYKFIHDFGSSSGIKSVEIIGGQNYVTQKSAFINYPNIIVATPGRLSLLLKEHSITRHFFMLQFFVLDEFDSFSEFYRSTISLNKFFT</sequence>
<evidence type="ECO:0000259" key="5">
    <source>
        <dbReference type="PROSITE" id="PS51192"/>
    </source>
</evidence>
<keyword evidence="6" id="KW-1185">Reference proteome</keyword>
<dbReference type="OrthoDB" id="1191041at2759"/>
<evidence type="ECO:0000313" key="7">
    <source>
        <dbReference type="RefSeq" id="XP_027193577.1"/>
    </source>
</evidence>
<dbReference type="PANTHER" id="PTHR47959:SF24">
    <property type="entry name" value="ATP-DEPENDENT RNA HELICASE"/>
    <property type="match status" value="1"/>
</dbReference>
<dbReference type="GO" id="GO:0003676">
    <property type="term" value="F:nucleic acid binding"/>
    <property type="evidence" value="ECO:0007669"/>
    <property type="project" value="InterPro"/>
</dbReference>
<gene>
    <name evidence="7" type="primary">LOC113788310</name>
</gene>
<dbReference type="Pfam" id="PF00270">
    <property type="entry name" value="DEAD"/>
    <property type="match status" value="1"/>
</dbReference>